<organism evidence="5 6">
    <name type="scientific">Bacteroides fragilis</name>
    <dbReference type="NCBI Taxonomy" id="817"/>
    <lineage>
        <taxon>Bacteria</taxon>
        <taxon>Pseudomonadati</taxon>
        <taxon>Bacteroidota</taxon>
        <taxon>Bacteroidia</taxon>
        <taxon>Bacteroidales</taxon>
        <taxon>Bacteroidaceae</taxon>
        <taxon>Bacteroides</taxon>
    </lineage>
</organism>
<reference evidence="5 6" key="1">
    <citation type="submission" date="2018-08" db="EMBL/GenBank/DDBJ databases">
        <title>A genome reference for cultivated species of the human gut microbiota.</title>
        <authorList>
            <person name="Zou Y."/>
            <person name="Xue W."/>
            <person name="Luo G."/>
        </authorList>
    </citation>
    <scope>NUCLEOTIDE SEQUENCE [LARGE SCALE GENOMIC DNA]</scope>
    <source>
        <strain evidence="5 6">AM18-6</strain>
    </source>
</reference>
<dbReference type="Gene3D" id="3.30.450.20">
    <property type="entry name" value="PAS domain"/>
    <property type="match status" value="1"/>
</dbReference>
<dbReference type="SMART" id="SM00421">
    <property type="entry name" value="HTH_LUXR"/>
    <property type="match status" value="1"/>
</dbReference>
<protein>
    <submittedName>
        <fullName evidence="5">DNA-binding response regulator</fullName>
    </submittedName>
</protein>
<dbReference type="EMBL" id="QRJE01000032">
    <property type="protein sequence ID" value="RHH07931.1"/>
    <property type="molecule type" value="Genomic_DNA"/>
</dbReference>
<dbReference type="GO" id="GO:0003677">
    <property type="term" value="F:DNA binding"/>
    <property type="evidence" value="ECO:0007669"/>
    <property type="project" value="UniProtKB-KW"/>
</dbReference>
<proteinExistence type="predicted"/>
<sequence length="264" mass="31123">MLIRYNLLCITMKDIYRNFFEPIKYYGVKTHEDYLSIQPCIQALDAFSRLTNHCLYVIDYYKQNFLYVSSNGLFLKELDVHSMKKLGYEYYYNFVPPGDQRFLEIVNQEGFSFFYKINEDDRIDYSISYDFHICGKHCRPILINHKLTPLALNERKQIWLALCVVTLAPKRSYGEVVIQSEKEAVKHIYDPAICNWISIPKLFLTDVDVSILRLSAQGFSNKEIADLLFYDINSIKFHKRQLFKKFGVDNTIEAIAYANLHKLI</sequence>
<dbReference type="Gene3D" id="1.10.10.10">
    <property type="entry name" value="Winged helix-like DNA-binding domain superfamily/Winged helix DNA-binding domain"/>
    <property type="match status" value="1"/>
</dbReference>
<keyword evidence="2 5" id="KW-0238">DNA-binding</keyword>
<evidence type="ECO:0000313" key="5">
    <source>
        <dbReference type="EMBL" id="RHH07931.1"/>
    </source>
</evidence>
<accession>A0A396BX75</accession>
<dbReference type="Pfam" id="PF00196">
    <property type="entry name" value="GerE"/>
    <property type="match status" value="1"/>
</dbReference>
<evidence type="ECO:0000256" key="3">
    <source>
        <dbReference type="ARBA" id="ARBA00023163"/>
    </source>
</evidence>
<name>A0A396BX75_BACFG</name>
<dbReference type="InterPro" id="IPR036388">
    <property type="entry name" value="WH-like_DNA-bd_sf"/>
</dbReference>
<gene>
    <name evidence="5" type="ORF">DW228_18535</name>
</gene>
<evidence type="ECO:0000256" key="2">
    <source>
        <dbReference type="ARBA" id="ARBA00023125"/>
    </source>
</evidence>
<comment type="caution">
    <text evidence="5">The sequence shown here is derived from an EMBL/GenBank/DDBJ whole genome shotgun (WGS) entry which is preliminary data.</text>
</comment>
<evidence type="ECO:0000259" key="4">
    <source>
        <dbReference type="PROSITE" id="PS50043"/>
    </source>
</evidence>
<dbReference type="PANTHER" id="PTHR44688:SF16">
    <property type="entry name" value="DNA-BINDING TRANSCRIPTIONAL ACTIVATOR DEVR_DOSR"/>
    <property type="match status" value="1"/>
</dbReference>
<dbReference type="InterPro" id="IPR000792">
    <property type="entry name" value="Tscrpt_reg_LuxR_C"/>
</dbReference>
<dbReference type="InterPro" id="IPR016032">
    <property type="entry name" value="Sig_transdc_resp-reg_C-effctor"/>
</dbReference>
<feature type="domain" description="HTH luxR-type" evidence="4">
    <location>
        <begin position="197"/>
        <end position="262"/>
    </location>
</feature>
<dbReference type="SUPFAM" id="SSF46894">
    <property type="entry name" value="C-terminal effector domain of the bipartite response regulators"/>
    <property type="match status" value="1"/>
</dbReference>
<evidence type="ECO:0000313" key="6">
    <source>
        <dbReference type="Proteomes" id="UP000266644"/>
    </source>
</evidence>
<dbReference type="PROSITE" id="PS50043">
    <property type="entry name" value="HTH_LUXR_2"/>
    <property type="match status" value="1"/>
</dbReference>
<keyword evidence="1" id="KW-0805">Transcription regulation</keyword>
<dbReference type="GO" id="GO:0006355">
    <property type="term" value="P:regulation of DNA-templated transcription"/>
    <property type="evidence" value="ECO:0007669"/>
    <property type="project" value="InterPro"/>
</dbReference>
<keyword evidence="3" id="KW-0804">Transcription</keyword>
<evidence type="ECO:0000256" key="1">
    <source>
        <dbReference type="ARBA" id="ARBA00023015"/>
    </source>
</evidence>
<dbReference type="Proteomes" id="UP000266644">
    <property type="component" value="Unassembled WGS sequence"/>
</dbReference>
<dbReference type="PANTHER" id="PTHR44688">
    <property type="entry name" value="DNA-BINDING TRANSCRIPTIONAL ACTIVATOR DEVR_DOSR"/>
    <property type="match status" value="1"/>
</dbReference>
<dbReference type="PRINTS" id="PR00038">
    <property type="entry name" value="HTHLUXR"/>
</dbReference>
<dbReference type="AlphaFoldDB" id="A0A396BX75"/>
<dbReference type="CDD" id="cd06170">
    <property type="entry name" value="LuxR_C_like"/>
    <property type="match status" value="1"/>
</dbReference>